<evidence type="ECO:0000256" key="1">
    <source>
        <dbReference type="ARBA" id="ARBA00023125"/>
    </source>
</evidence>
<evidence type="ECO:0000259" key="2">
    <source>
        <dbReference type="PROSITE" id="PS50943"/>
    </source>
</evidence>
<gene>
    <name evidence="3" type="ORF">ACFQ3N_19810</name>
</gene>
<dbReference type="Pfam" id="PF01381">
    <property type="entry name" value="HTH_3"/>
    <property type="match status" value="1"/>
</dbReference>
<keyword evidence="1" id="KW-0238">DNA-binding</keyword>
<dbReference type="InterPro" id="IPR050807">
    <property type="entry name" value="TransReg_Diox_bact_type"/>
</dbReference>
<reference evidence="4" key="1">
    <citation type="journal article" date="2019" name="Int. J. Syst. Evol. Microbiol.">
        <title>The Global Catalogue of Microorganisms (GCM) 10K type strain sequencing project: providing services to taxonomists for standard genome sequencing and annotation.</title>
        <authorList>
            <consortium name="The Broad Institute Genomics Platform"/>
            <consortium name="The Broad Institute Genome Sequencing Center for Infectious Disease"/>
            <person name="Wu L."/>
            <person name="Ma J."/>
        </authorList>
    </citation>
    <scope>NUCLEOTIDE SEQUENCE [LARGE SCALE GENOMIC DNA]</scope>
    <source>
        <strain evidence="4">CCUG 56754</strain>
    </source>
</reference>
<evidence type="ECO:0000313" key="4">
    <source>
        <dbReference type="Proteomes" id="UP001597040"/>
    </source>
</evidence>
<protein>
    <submittedName>
        <fullName evidence="3">Helix-turn-helix domain-containing protein</fullName>
    </submittedName>
</protein>
<dbReference type="PANTHER" id="PTHR46797">
    <property type="entry name" value="HTH-TYPE TRANSCRIPTIONAL REGULATOR"/>
    <property type="match status" value="1"/>
</dbReference>
<feature type="domain" description="HTH cro/C1-type" evidence="2">
    <location>
        <begin position="6"/>
        <end position="61"/>
    </location>
</feature>
<sequence>MIGENIQHIRKKKGLSLSECAKRANISKSYLSNIERNLNQNPSVQIIGKVAMVLGVDFRTLLGTKSVEELLPENEWLDFVKELKDSGIEKEQLQEYKTVIEFVKWQNEKINKERT</sequence>
<dbReference type="PANTHER" id="PTHR46797:SF1">
    <property type="entry name" value="METHYLPHOSPHONATE SYNTHASE"/>
    <property type="match status" value="1"/>
</dbReference>
<dbReference type="Gene3D" id="1.10.260.40">
    <property type="entry name" value="lambda repressor-like DNA-binding domains"/>
    <property type="match status" value="1"/>
</dbReference>
<proteinExistence type="predicted"/>
<organism evidence="3 4">
    <name type="scientific">Virgibacillus byunsanensis</name>
    <dbReference type="NCBI Taxonomy" id="570945"/>
    <lineage>
        <taxon>Bacteria</taxon>
        <taxon>Bacillati</taxon>
        <taxon>Bacillota</taxon>
        <taxon>Bacilli</taxon>
        <taxon>Bacillales</taxon>
        <taxon>Bacillaceae</taxon>
        <taxon>Virgibacillus</taxon>
    </lineage>
</organism>
<dbReference type="SUPFAM" id="SSF47413">
    <property type="entry name" value="lambda repressor-like DNA-binding domains"/>
    <property type="match status" value="1"/>
</dbReference>
<dbReference type="SMART" id="SM00530">
    <property type="entry name" value="HTH_XRE"/>
    <property type="match status" value="1"/>
</dbReference>
<evidence type="ECO:0000313" key="3">
    <source>
        <dbReference type="EMBL" id="MFD1040610.1"/>
    </source>
</evidence>
<dbReference type="InterPro" id="IPR010982">
    <property type="entry name" value="Lambda_DNA-bd_dom_sf"/>
</dbReference>
<comment type="caution">
    <text evidence="3">The sequence shown here is derived from an EMBL/GenBank/DDBJ whole genome shotgun (WGS) entry which is preliminary data.</text>
</comment>
<accession>A0ABW3LRK7</accession>
<dbReference type="CDD" id="cd00093">
    <property type="entry name" value="HTH_XRE"/>
    <property type="match status" value="1"/>
</dbReference>
<dbReference type="PROSITE" id="PS50943">
    <property type="entry name" value="HTH_CROC1"/>
    <property type="match status" value="1"/>
</dbReference>
<dbReference type="RefSeq" id="WP_390364857.1">
    <property type="nucleotide sequence ID" value="NZ_JBHTKJ010000074.1"/>
</dbReference>
<dbReference type="EMBL" id="JBHTKJ010000074">
    <property type="protein sequence ID" value="MFD1040610.1"/>
    <property type="molecule type" value="Genomic_DNA"/>
</dbReference>
<dbReference type="Proteomes" id="UP001597040">
    <property type="component" value="Unassembled WGS sequence"/>
</dbReference>
<dbReference type="InterPro" id="IPR001387">
    <property type="entry name" value="Cro/C1-type_HTH"/>
</dbReference>
<keyword evidence="4" id="KW-1185">Reference proteome</keyword>
<name>A0ABW3LRK7_9BACI</name>